<evidence type="ECO:0000313" key="3">
    <source>
        <dbReference type="Proteomes" id="UP000075787"/>
    </source>
</evidence>
<dbReference type="PROSITE" id="PS51257">
    <property type="entry name" value="PROKAR_LIPOPROTEIN"/>
    <property type="match status" value="1"/>
</dbReference>
<name>A0A162L0C5_9PROT</name>
<protein>
    <recommendedName>
        <fullName evidence="4">C-type lysozyme inhibitor domain-containing protein</fullName>
    </recommendedName>
</protein>
<proteinExistence type="predicted"/>
<dbReference type="RefSeq" id="WP_062764064.1">
    <property type="nucleotide sequence ID" value="NZ_CP121042.1"/>
</dbReference>
<comment type="caution">
    <text evidence="2">The sequence shown here is derived from an EMBL/GenBank/DDBJ whole genome shotgun (WGS) entry which is preliminary data.</text>
</comment>
<reference evidence="2 3" key="1">
    <citation type="submission" date="2015-12" db="EMBL/GenBank/DDBJ databases">
        <title>Genome sequence of Tistrella mobilis MCCC 1A02139.</title>
        <authorList>
            <person name="Lu L."/>
            <person name="Lai Q."/>
            <person name="Shao Z."/>
            <person name="Qian P."/>
        </authorList>
    </citation>
    <scope>NUCLEOTIDE SEQUENCE [LARGE SCALE GENOMIC DNA]</scope>
    <source>
        <strain evidence="2 3">MCCC 1A02139</strain>
    </source>
</reference>
<sequence>MPRTVAVPGTIALAVTSCLLLAACGGGRSETSSFAQLSGPWSARFSCADGSVLKVRYEPDHAVIRTGDGEGLILPVVEPGRYQTNRNALLLRGTGAAWMVAGRVTDCTAA</sequence>
<evidence type="ECO:0000313" key="2">
    <source>
        <dbReference type="EMBL" id="KYO52592.1"/>
    </source>
</evidence>
<organism evidence="2 3">
    <name type="scientific">Tistrella mobilis</name>
    <dbReference type="NCBI Taxonomy" id="171437"/>
    <lineage>
        <taxon>Bacteria</taxon>
        <taxon>Pseudomonadati</taxon>
        <taxon>Pseudomonadota</taxon>
        <taxon>Alphaproteobacteria</taxon>
        <taxon>Geminicoccales</taxon>
        <taxon>Geminicoccaceae</taxon>
        <taxon>Tistrella</taxon>
    </lineage>
</organism>
<evidence type="ECO:0008006" key="4">
    <source>
        <dbReference type="Google" id="ProtNLM"/>
    </source>
</evidence>
<evidence type="ECO:0000256" key="1">
    <source>
        <dbReference type="SAM" id="SignalP"/>
    </source>
</evidence>
<feature type="chain" id="PRO_5007836798" description="C-type lysozyme inhibitor domain-containing protein" evidence="1">
    <location>
        <begin position="23"/>
        <end position="110"/>
    </location>
</feature>
<dbReference type="GeneID" id="97239018"/>
<keyword evidence="1" id="KW-0732">Signal</keyword>
<dbReference type="Proteomes" id="UP000075787">
    <property type="component" value="Unassembled WGS sequence"/>
</dbReference>
<dbReference type="EMBL" id="LPZR01000154">
    <property type="protein sequence ID" value="KYO52592.1"/>
    <property type="molecule type" value="Genomic_DNA"/>
</dbReference>
<feature type="signal peptide" evidence="1">
    <location>
        <begin position="1"/>
        <end position="22"/>
    </location>
</feature>
<gene>
    <name evidence="2" type="ORF">AUP44_04865</name>
</gene>
<dbReference type="AlphaFoldDB" id="A0A162L0C5"/>
<accession>A0A162L0C5</accession>